<dbReference type="Pfam" id="PF13191">
    <property type="entry name" value="AAA_16"/>
    <property type="match status" value="1"/>
</dbReference>
<name>A0A8J3Q1S8_9ACTN</name>
<comment type="caution">
    <text evidence="5">The sequence shown here is derived from an EMBL/GenBank/DDBJ whole genome shotgun (WGS) entry which is preliminary data.</text>
</comment>
<evidence type="ECO:0000259" key="4">
    <source>
        <dbReference type="PROSITE" id="PS50043"/>
    </source>
</evidence>
<keyword evidence="1" id="KW-0805">Transcription regulation</keyword>
<dbReference type="PRINTS" id="PR00038">
    <property type="entry name" value="HTHLUXR"/>
</dbReference>
<dbReference type="PANTHER" id="PTHR44688:SF16">
    <property type="entry name" value="DNA-BINDING TRANSCRIPTIONAL ACTIVATOR DEVR_DOSR"/>
    <property type="match status" value="1"/>
</dbReference>
<evidence type="ECO:0000256" key="1">
    <source>
        <dbReference type="ARBA" id="ARBA00023015"/>
    </source>
</evidence>
<dbReference type="InterPro" id="IPR016032">
    <property type="entry name" value="Sig_transdc_resp-reg_C-effctor"/>
</dbReference>
<dbReference type="SUPFAM" id="SSF52540">
    <property type="entry name" value="P-loop containing nucleoside triphosphate hydrolases"/>
    <property type="match status" value="1"/>
</dbReference>
<dbReference type="InterPro" id="IPR011990">
    <property type="entry name" value="TPR-like_helical_dom_sf"/>
</dbReference>
<dbReference type="SUPFAM" id="SSF46894">
    <property type="entry name" value="C-terminal effector domain of the bipartite response regulators"/>
    <property type="match status" value="1"/>
</dbReference>
<keyword evidence="2" id="KW-0238">DNA-binding</keyword>
<keyword evidence="6" id="KW-1185">Reference proteome</keyword>
<dbReference type="RefSeq" id="WP_203906113.1">
    <property type="nucleotide sequence ID" value="NZ_BONY01000001.1"/>
</dbReference>
<evidence type="ECO:0000256" key="3">
    <source>
        <dbReference type="ARBA" id="ARBA00023163"/>
    </source>
</evidence>
<feature type="domain" description="HTH luxR-type" evidence="4">
    <location>
        <begin position="805"/>
        <end position="870"/>
    </location>
</feature>
<evidence type="ECO:0000313" key="5">
    <source>
        <dbReference type="EMBL" id="GIH02190.1"/>
    </source>
</evidence>
<dbReference type="SMART" id="SM00421">
    <property type="entry name" value="HTH_LUXR"/>
    <property type="match status" value="1"/>
</dbReference>
<evidence type="ECO:0000256" key="2">
    <source>
        <dbReference type="ARBA" id="ARBA00023125"/>
    </source>
</evidence>
<dbReference type="Gene3D" id="1.25.40.10">
    <property type="entry name" value="Tetratricopeptide repeat domain"/>
    <property type="match status" value="1"/>
</dbReference>
<gene>
    <name evidence="5" type="ORF">Rhe02_02570</name>
</gene>
<dbReference type="InterPro" id="IPR036388">
    <property type="entry name" value="WH-like_DNA-bd_sf"/>
</dbReference>
<dbReference type="Gene3D" id="3.40.50.300">
    <property type="entry name" value="P-loop containing nucleotide triphosphate hydrolases"/>
    <property type="match status" value="1"/>
</dbReference>
<dbReference type="InterPro" id="IPR027417">
    <property type="entry name" value="P-loop_NTPase"/>
</dbReference>
<proteinExistence type="predicted"/>
<dbReference type="AlphaFoldDB" id="A0A8J3Q1S8"/>
<accession>A0A8J3Q1S8</accession>
<evidence type="ECO:0000313" key="6">
    <source>
        <dbReference type="Proteomes" id="UP000612899"/>
    </source>
</evidence>
<dbReference type="EMBL" id="BONY01000001">
    <property type="protein sequence ID" value="GIH02190.1"/>
    <property type="molecule type" value="Genomic_DNA"/>
</dbReference>
<dbReference type="InterPro" id="IPR041664">
    <property type="entry name" value="AAA_16"/>
</dbReference>
<keyword evidence="3" id="KW-0804">Transcription</keyword>
<dbReference type="PROSITE" id="PS50043">
    <property type="entry name" value="HTH_LUXR_2"/>
    <property type="match status" value="1"/>
</dbReference>
<dbReference type="PANTHER" id="PTHR44688">
    <property type="entry name" value="DNA-BINDING TRANSCRIPTIONAL ACTIVATOR DEVR_DOSR"/>
    <property type="match status" value="1"/>
</dbReference>
<dbReference type="Proteomes" id="UP000612899">
    <property type="component" value="Unassembled WGS sequence"/>
</dbReference>
<dbReference type="CDD" id="cd06170">
    <property type="entry name" value="LuxR_C_like"/>
    <property type="match status" value="1"/>
</dbReference>
<dbReference type="Pfam" id="PF00196">
    <property type="entry name" value="GerE"/>
    <property type="match status" value="1"/>
</dbReference>
<sequence length="877" mass="92449">MVARQWPFVARQPLLDQLRSTLRDPALAGAVVAGPAGVGKSRLAREFADSRFAASWQVRWVRATAAASAIPFGALAHLLSDQKVARDGNPLRWAADSIVTAAGGRRLLLGVDDAHLLDGPSAAVIHLLAHTGQAHLLLTVRSGMPAPDPVVALWKDGLVTRIEVAALEHAEVADVLRQALGGPVSQQTSSRLFRACAGNLLFLHELVTAALQSQKLTETAGMWQLSGDLPLSGKLVDLIEQRVGEAGEDIREVLSYVALGEPVELIPLIGLTSPEAVEEAEERGLITIRNDRRRSYVQMAHPLYAEVIRAGSGKVATRRRLAGLAGAIENAGARRREDPLRLAVWRLDSGAADPAVLVTGCRLAWIAHDYPLARRLGRAAVAAGAGITASILLADVLNDSDRFAEAQQVVDAVWDNACDEPSRVALTLARAVTLGWGLGRQQDALALLESIEPGCAEPLPRQQLALHRMKIVGTAQGRWLEASAIGEQILADPASPMLAAQARVEQGWLMLYLGRPARAVDLASQVLADREGWRDHYPQWTGDLRTLIIQASQSLGALDAFDGAIEQAAAEVGGAEVFANTIMVNRGISALLHGRVTTAVSLLREAETFRVVGSRAMSGMSELARALAYLGQIDAAAEALGVGEQRIFIFRTQKVPFGVRLAAPWLAAAAGDLAAALDGCLVAAQFCRAEGAARRELTALHDAVRLGGAARVADRLAQLADEFEGDLAKLCAEHAAAAACSDGARLDRVAAAFEDMGRLLHAAEAFAQAGAAHDAAGKAATARASRGRAALLADRCEGARTPALISLRAPRLTGRELEIAKLAAAGLSSAQIAVKLTVSVRTVDNHLGAVYTKLGIAGRADLAQVFGGSLASSQIPA</sequence>
<organism evidence="5 6">
    <name type="scientific">Rhizocola hellebori</name>
    <dbReference type="NCBI Taxonomy" id="1392758"/>
    <lineage>
        <taxon>Bacteria</taxon>
        <taxon>Bacillati</taxon>
        <taxon>Actinomycetota</taxon>
        <taxon>Actinomycetes</taxon>
        <taxon>Micromonosporales</taxon>
        <taxon>Micromonosporaceae</taxon>
        <taxon>Rhizocola</taxon>
    </lineage>
</organism>
<dbReference type="GO" id="GO:0003677">
    <property type="term" value="F:DNA binding"/>
    <property type="evidence" value="ECO:0007669"/>
    <property type="project" value="UniProtKB-KW"/>
</dbReference>
<protein>
    <submittedName>
        <fullName evidence="5">Transcriptional regulator</fullName>
    </submittedName>
</protein>
<dbReference type="InterPro" id="IPR000792">
    <property type="entry name" value="Tscrpt_reg_LuxR_C"/>
</dbReference>
<reference evidence="5" key="1">
    <citation type="submission" date="2021-01" db="EMBL/GenBank/DDBJ databases">
        <title>Whole genome shotgun sequence of Rhizocola hellebori NBRC 109834.</title>
        <authorList>
            <person name="Komaki H."/>
            <person name="Tamura T."/>
        </authorList>
    </citation>
    <scope>NUCLEOTIDE SEQUENCE</scope>
    <source>
        <strain evidence="5">NBRC 109834</strain>
    </source>
</reference>
<dbReference type="Gene3D" id="1.10.10.10">
    <property type="entry name" value="Winged helix-like DNA-binding domain superfamily/Winged helix DNA-binding domain"/>
    <property type="match status" value="1"/>
</dbReference>
<dbReference type="GO" id="GO:0006355">
    <property type="term" value="P:regulation of DNA-templated transcription"/>
    <property type="evidence" value="ECO:0007669"/>
    <property type="project" value="InterPro"/>
</dbReference>
<dbReference type="PROSITE" id="PS00622">
    <property type="entry name" value="HTH_LUXR_1"/>
    <property type="match status" value="1"/>
</dbReference>